<gene>
    <name evidence="1" type="ordered locus">Ftrac_3259</name>
</gene>
<evidence type="ECO:0000313" key="1">
    <source>
        <dbReference type="EMBL" id="ADR23233.1"/>
    </source>
</evidence>
<reference evidence="1 2" key="1">
    <citation type="journal article" date="2011" name="Stand. Genomic Sci.">
        <title>Complete genome sequence of Marivirga tractuosa type strain (H-43).</title>
        <authorList>
            <person name="Pagani I."/>
            <person name="Chertkov O."/>
            <person name="Lapidus A."/>
            <person name="Lucas S."/>
            <person name="Del Rio T.G."/>
            <person name="Tice H."/>
            <person name="Copeland A."/>
            <person name="Cheng J.F."/>
            <person name="Nolan M."/>
            <person name="Saunders E."/>
            <person name="Pitluck S."/>
            <person name="Held B."/>
            <person name="Goodwin L."/>
            <person name="Liolios K."/>
            <person name="Ovchinikova G."/>
            <person name="Ivanova N."/>
            <person name="Mavromatis K."/>
            <person name="Pati A."/>
            <person name="Chen A."/>
            <person name="Palaniappan K."/>
            <person name="Land M."/>
            <person name="Hauser L."/>
            <person name="Jeffries C.D."/>
            <person name="Detter J.C."/>
            <person name="Han C."/>
            <person name="Tapia R."/>
            <person name="Ngatchou-Djao O.D."/>
            <person name="Rohde M."/>
            <person name="Goker M."/>
            <person name="Spring S."/>
            <person name="Sikorski J."/>
            <person name="Woyke T."/>
            <person name="Bristow J."/>
            <person name="Eisen J.A."/>
            <person name="Markowitz V."/>
            <person name="Hugenholtz P."/>
            <person name="Klenk H.P."/>
            <person name="Kyrpides N.C."/>
        </authorList>
    </citation>
    <scope>NUCLEOTIDE SEQUENCE [LARGE SCALE GENOMIC DNA]</scope>
    <source>
        <strain evidence="2">ATCC 23168 / DSM 4126 / NBRC 15989 / NCIMB 1408 / VKM B-1430 / H-43</strain>
    </source>
</reference>
<sequence>MNIVSRVLFTFSLVILLSQARCQKSENDFIEYLYESENYDHLRIYQKHLEKIDSIKFDLDLLNFLNGKSFYHQQIHDSSNFYLNRIKNGEKFDQIWFLIGVNSIYMNEYDQAKSVLISKSFNSNELQNLKYFQLSGIALLERDYASYHRYKDQIFQDYYFFENEMESFRQIEKDLQSYNRKSPFLAGLYSALLPGSGKFYAGKRGQGIYSFVISSLLAFQAIESYQKAGPGSARFIIYGGLFSLFHIGNVWSSALSVKKYNDEFYEAVDYRIKLDMHIPIRSFFN</sequence>
<organism evidence="1 2">
    <name type="scientific">Marivirga tractuosa (strain ATCC 23168 / DSM 4126 / NBRC 15989 / NCIMB 1408 / VKM B-1430 / H-43)</name>
    <name type="common">Microscilla tractuosa</name>
    <name type="synonym">Flexibacter tractuosus</name>
    <dbReference type="NCBI Taxonomy" id="643867"/>
    <lineage>
        <taxon>Bacteria</taxon>
        <taxon>Pseudomonadati</taxon>
        <taxon>Bacteroidota</taxon>
        <taxon>Cytophagia</taxon>
        <taxon>Cytophagales</taxon>
        <taxon>Marivirgaceae</taxon>
        <taxon>Marivirga</taxon>
    </lineage>
</organism>
<accession>E4TW15</accession>
<evidence type="ECO:0000313" key="2">
    <source>
        <dbReference type="Proteomes" id="UP000008720"/>
    </source>
</evidence>
<dbReference type="EMBL" id="CP002349">
    <property type="protein sequence ID" value="ADR23233.1"/>
    <property type="molecule type" value="Genomic_DNA"/>
</dbReference>
<dbReference type="AlphaFoldDB" id="E4TW15"/>
<dbReference type="Proteomes" id="UP000008720">
    <property type="component" value="Chromosome"/>
</dbReference>
<evidence type="ECO:0008006" key="3">
    <source>
        <dbReference type="Google" id="ProtNLM"/>
    </source>
</evidence>
<dbReference type="RefSeq" id="WP_013455375.1">
    <property type="nucleotide sequence ID" value="NC_014759.1"/>
</dbReference>
<proteinExistence type="predicted"/>
<dbReference type="STRING" id="643867.Ftrac_3259"/>
<keyword evidence="2" id="KW-1185">Reference proteome</keyword>
<dbReference type="OrthoDB" id="947679at2"/>
<dbReference type="KEGG" id="mtt:Ftrac_3259"/>
<dbReference type="HOGENOM" id="CLU_975937_0_0_10"/>
<protein>
    <recommendedName>
        <fullName evidence="3">DUF5683 domain-containing protein</fullName>
    </recommendedName>
</protein>
<dbReference type="eggNOG" id="ENOG5031J9H">
    <property type="taxonomic scope" value="Bacteria"/>
</dbReference>
<name>E4TW15_MARTH</name>